<evidence type="ECO:0000313" key="4">
    <source>
        <dbReference type="EMBL" id="MFC4337214.1"/>
    </source>
</evidence>
<proteinExistence type="predicted"/>
<dbReference type="GO" id="GO:0016740">
    <property type="term" value="F:transferase activity"/>
    <property type="evidence" value="ECO:0007669"/>
    <property type="project" value="UniProtKB-KW"/>
</dbReference>
<dbReference type="Gene3D" id="3.90.550.10">
    <property type="entry name" value="Spore Coat Polysaccharide Biosynthesis Protein SpsA, Chain A"/>
    <property type="match status" value="1"/>
</dbReference>
<name>A0ABV8U271_9ACTN</name>
<dbReference type="EMBL" id="JBHSDK010000028">
    <property type="protein sequence ID" value="MFC4337214.1"/>
    <property type="molecule type" value="Genomic_DNA"/>
</dbReference>
<gene>
    <name evidence="4" type="ORF">ACFPET_18590</name>
</gene>
<protein>
    <submittedName>
        <fullName evidence="4">NTP transferase domain-containing protein</fullName>
    </submittedName>
</protein>
<dbReference type="RefSeq" id="WP_380623963.1">
    <property type="nucleotide sequence ID" value="NZ_JBHSDK010000028.1"/>
</dbReference>
<evidence type="ECO:0000259" key="3">
    <source>
        <dbReference type="Pfam" id="PF12804"/>
    </source>
</evidence>
<dbReference type="InterPro" id="IPR050065">
    <property type="entry name" value="GlmU-like"/>
</dbReference>
<dbReference type="PANTHER" id="PTHR43584:SF8">
    <property type="entry name" value="N-ACETYLMURAMATE ALPHA-1-PHOSPHATE URIDYLYLTRANSFERASE"/>
    <property type="match status" value="1"/>
</dbReference>
<dbReference type="InterPro" id="IPR029044">
    <property type="entry name" value="Nucleotide-diphossugar_trans"/>
</dbReference>
<dbReference type="Pfam" id="PF12804">
    <property type="entry name" value="NTP_transf_3"/>
    <property type="match status" value="1"/>
</dbReference>
<dbReference type="InterPro" id="IPR025877">
    <property type="entry name" value="MobA-like_NTP_Trfase"/>
</dbReference>
<organism evidence="4 5">
    <name type="scientific">Salininema proteolyticum</name>
    <dbReference type="NCBI Taxonomy" id="1607685"/>
    <lineage>
        <taxon>Bacteria</taxon>
        <taxon>Bacillati</taxon>
        <taxon>Actinomycetota</taxon>
        <taxon>Actinomycetes</taxon>
        <taxon>Glycomycetales</taxon>
        <taxon>Glycomycetaceae</taxon>
        <taxon>Salininema</taxon>
    </lineage>
</organism>
<dbReference type="SUPFAM" id="SSF53448">
    <property type="entry name" value="Nucleotide-diphospho-sugar transferases"/>
    <property type="match status" value="1"/>
</dbReference>
<comment type="caution">
    <text evidence="4">The sequence shown here is derived from an EMBL/GenBank/DDBJ whole genome shotgun (WGS) entry which is preliminary data.</text>
</comment>
<keyword evidence="2" id="KW-0548">Nucleotidyltransferase</keyword>
<accession>A0ABV8U271</accession>
<evidence type="ECO:0000256" key="2">
    <source>
        <dbReference type="ARBA" id="ARBA00022695"/>
    </source>
</evidence>
<keyword evidence="5" id="KW-1185">Reference proteome</keyword>
<evidence type="ECO:0000256" key="1">
    <source>
        <dbReference type="ARBA" id="ARBA00022679"/>
    </source>
</evidence>
<evidence type="ECO:0000313" key="5">
    <source>
        <dbReference type="Proteomes" id="UP001595823"/>
    </source>
</evidence>
<dbReference type="PANTHER" id="PTHR43584">
    <property type="entry name" value="NUCLEOTIDYL TRANSFERASE"/>
    <property type="match status" value="1"/>
</dbReference>
<dbReference type="Proteomes" id="UP001595823">
    <property type="component" value="Unassembled WGS sequence"/>
</dbReference>
<keyword evidence="1 4" id="KW-0808">Transferase</keyword>
<sequence>MSLNIVILAAGVGSRLGKPHPKPLTPLNTGETILGRSLRLLTSRFSRVTPNLVVGFKKEVIMEEVPDVGFVYNQDYGDTNTSKSLLKALKTIGPGGVLWLNGDVVFDPQVLDALLPKIATDRSFISVNTASVSDEEVKYTLGADGFINQLSKTVPTESALGEAVGINYISADDRIRLAQRLDEVDAQDYFERGIELAIEKDGAKFEAVDISSHNVIEVDFEDDLQSANKQFQ</sequence>
<feature type="domain" description="MobA-like NTP transferase" evidence="3">
    <location>
        <begin position="6"/>
        <end position="126"/>
    </location>
</feature>
<reference evidence="5" key="1">
    <citation type="journal article" date="2019" name="Int. J. Syst. Evol. Microbiol.">
        <title>The Global Catalogue of Microorganisms (GCM) 10K type strain sequencing project: providing services to taxonomists for standard genome sequencing and annotation.</title>
        <authorList>
            <consortium name="The Broad Institute Genomics Platform"/>
            <consortium name="The Broad Institute Genome Sequencing Center for Infectious Disease"/>
            <person name="Wu L."/>
            <person name="Ma J."/>
        </authorList>
    </citation>
    <scope>NUCLEOTIDE SEQUENCE [LARGE SCALE GENOMIC DNA]</scope>
    <source>
        <strain evidence="5">IBRC-M 10908</strain>
    </source>
</reference>
<dbReference type="CDD" id="cd02523">
    <property type="entry name" value="PC_cytidylyltransferase"/>
    <property type="match status" value="1"/>
</dbReference>